<proteinExistence type="predicted"/>
<feature type="transmembrane region" description="Helical" evidence="1">
    <location>
        <begin position="21"/>
        <end position="41"/>
    </location>
</feature>
<dbReference type="EMBL" id="GBXM01059136">
    <property type="protein sequence ID" value="JAH49441.1"/>
    <property type="molecule type" value="Transcribed_RNA"/>
</dbReference>
<sequence>MRLCKWILCTSKMQKSVWISALEMPVVLLKLASLAVTGGTASPT</sequence>
<keyword evidence="1" id="KW-0472">Membrane</keyword>
<organism evidence="2">
    <name type="scientific">Anguilla anguilla</name>
    <name type="common">European freshwater eel</name>
    <name type="synonym">Muraena anguilla</name>
    <dbReference type="NCBI Taxonomy" id="7936"/>
    <lineage>
        <taxon>Eukaryota</taxon>
        <taxon>Metazoa</taxon>
        <taxon>Chordata</taxon>
        <taxon>Craniata</taxon>
        <taxon>Vertebrata</taxon>
        <taxon>Euteleostomi</taxon>
        <taxon>Actinopterygii</taxon>
        <taxon>Neopterygii</taxon>
        <taxon>Teleostei</taxon>
        <taxon>Anguilliformes</taxon>
        <taxon>Anguillidae</taxon>
        <taxon>Anguilla</taxon>
    </lineage>
</organism>
<reference evidence="2" key="2">
    <citation type="journal article" date="2015" name="Fish Shellfish Immunol.">
        <title>Early steps in the European eel (Anguilla anguilla)-Vibrio vulnificus interaction in the gills: Role of the RtxA13 toxin.</title>
        <authorList>
            <person name="Callol A."/>
            <person name="Pajuelo D."/>
            <person name="Ebbesson L."/>
            <person name="Teles M."/>
            <person name="MacKenzie S."/>
            <person name="Amaro C."/>
        </authorList>
    </citation>
    <scope>NUCLEOTIDE SEQUENCE</scope>
</reference>
<keyword evidence="1" id="KW-1133">Transmembrane helix</keyword>
<protein>
    <submittedName>
        <fullName evidence="2">Uncharacterized protein</fullName>
    </submittedName>
</protein>
<evidence type="ECO:0000256" key="1">
    <source>
        <dbReference type="SAM" id="Phobius"/>
    </source>
</evidence>
<reference evidence="2" key="1">
    <citation type="submission" date="2014-11" db="EMBL/GenBank/DDBJ databases">
        <authorList>
            <person name="Amaro Gonzalez C."/>
        </authorList>
    </citation>
    <scope>NUCLEOTIDE SEQUENCE</scope>
</reference>
<evidence type="ECO:0000313" key="2">
    <source>
        <dbReference type="EMBL" id="JAH49441.1"/>
    </source>
</evidence>
<dbReference type="AlphaFoldDB" id="A0A0E9T738"/>
<accession>A0A0E9T738</accession>
<name>A0A0E9T738_ANGAN</name>
<keyword evidence="1" id="KW-0812">Transmembrane</keyword>